<dbReference type="Proteomes" id="UP001596524">
    <property type="component" value="Unassembled WGS sequence"/>
</dbReference>
<dbReference type="EMBL" id="JBHTCH010000023">
    <property type="protein sequence ID" value="MFC7362355.1"/>
    <property type="molecule type" value="Genomic_DNA"/>
</dbReference>
<name>A0ABW2N8U5_9ACTN</name>
<dbReference type="InterPro" id="IPR027417">
    <property type="entry name" value="P-loop_NTPase"/>
</dbReference>
<evidence type="ECO:0008006" key="3">
    <source>
        <dbReference type="Google" id="ProtNLM"/>
    </source>
</evidence>
<comment type="caution">
    <text evidence="1">The sequence shown here is derived from an EMBL/GenBank/DDBJ whole genome shotgun (WGS) entry which is preliminary data.</text>
</comment>
<keyword evidence="2" id="KW-1185">Reference proteome</keyword>
<dbReference type="RefSeq" id="WP_255893001.1">
    <property type="nucleotide sequence ID" value="NZ_JAFMZM010000008.1"/>
</dbReference>
<organism evidence="1 2">
    <name type="scientific">Nocardioides astragali</name>
    <dbReference type="NCBI Taxonomy" id="1776736"/>
    <lineage>
        <taxon>Bacteria</taxon>
        <taxon>Bacillati</taxon>
        <taxon>Actinomycetota</taxon>
        <taxon>Actinomycetes</taxon>
        <taxon>Propionibacteriales</taxon>
        <taxon>Nocardioidaceae</taxon>
        <taxon>Nocardioides</taxon>
    </lineage>
</organism>
<sequence length="345" mass="37066">MPGGRLVLHVGAMKSGTTFIQSRLFAHRDLLQERGIRVPGQRRRSQVLAVQQLLRGGGPMWDKHAAAVSRHDGTSIISMELLGPARADVVEALRDSVAAEVEVVITARDLNRCIPAMWQETVQNGRTWGWHDYVIGARTDRPSARTGAPETEAGRAFWIQQDLARIARTWGSVFGSEHVTVVTVPPPGAPPELLWDRLASLVGPELVGLTSAPDPNESLGAASATAMRRLNQLLDGEGLPFPQGHQLRKRLLTKQVLAARKPSEPAIGLGVLPWVTEEADAQQAGLVDLGVRLVGDWADLTPADVPGIDPETLDEREVSEAALAGLAGLLVALTRSAQAEAEAED</sequence>
<reference evidence="2" key="1">
    <citation type="journal article" date="2019" name="Int. J. Syst. Evol. Microbiol.">
        <title>The Global Catalogue of Microorganisms (GCM) 10K type strain sequencing project: providing services to taxonomists for standard genome sequencing and annotation.</title>
        <authorList>
            <consortium name="The Broad Institute Genomics Platform"/>
            <consortium name="The Broad Institute Genome Sequencing Center for Infectious Disease"/>
            <person name="Wu L."/>
            <person name="Ma J."/>
        </authorList>
    </citation>
    <scope>NUCLEOTIDE SEQUENCE [LARGE SCALE GENOMIC DNA]</scope>
    <source>
        <strain evidence="2">FCH27</strain>
    </source>
</reference>
<protein>
    <recommendedName>
        <fullName evidence="3">Sulfotransferase family protein</fullName>
    </recommendedName>
</protein>
<proteinExistence type="predicted"/>
<evidence type="ECO:0000313" key="2">
    <source>
        <dbReference type="Proteomes" id="UP001596524"/>
    </source>
</evidence>
<accession>A0ABW2N8U5</accession>
<evidence type="ECO:0000313" key="1">
    <source>
        <dbReference type="EMBL" id="MFC7362355.1"/>
    </source>
</evidence>
<gene>
    <name evidence="1" type="ORF">ACFQO6_18945</name>
</gene>
<dbReference type="SUPFAM" id="SSF52540">
    <property type="entry name" value="P-loop containing nucleoside triphosphate hydrolases"/>
    <property type="match status" value="1"/>
</dbReference>